<dbReference type="SUPFAM" id="SSF48173">
    <property type="entry name" value="Cryptochrome/photolyase FAD-binding domain"/>
    <property type="match status" value="1"/>
</dbReference>
<protein>
    <submittedName>
        <fullName evidence="1">Cryptochrome/photolyase family protein</fullName>
    </submittedName>
</protein>
<comment type="caution">
    <text evidence="1">The sequence shown here is derived from an EMBL/GenBank/DDBJ whole genome shotgun (WGS) entry which is preliminary data.</text>
</comment>
<dbReference type="Pfam" id="PF04244">
    <property type="entry name" value="DPRP"/>
    <property type="match status" value="1"/>
</dbReference>
<dbReference type="Gene3D" id="1.10.579.10">
    <property type="entry name" value="DNA Cyclobutane Dipyrimidine Photolyase, subunit A, domain 3"/>
    <property type="match status" value="1"/>
</dbReference>
<dbReference type="Proteomes" id="UP001143304">
    <property type="component" value="Unassembled WGS sequence"/>
</dbReference>
<keyword evidence="2" id="KW-1185">Reference proteome</keyword>
<organism evidence="1 2">
    <name type="scientific">Candidatus Marimicrobium litorale</name>
    <dbReference type="NCBI Taxonomy" id="2518991"/>
    <lineage>
        <taxon>Bacteria</taxon>
        <taxon>Pseudomonadati</taxon>
        <taxon>Pseudomonadota</taxon>
        <taxon>Gammaproteobacteria</taxon>
        <taxon>Cellvibrionales</taxon>
        <taxon>Halieaceae</taxon>
        <taxon>Marimicrobium</taxon>
    </lineage>
</organism>
<dbReference type="PANTHER" id="PTHR38657">
    <property type="entry name" value="SLR1343 PROTEIN"/>
    <property type="match status" value="1"/>
</dbReference>
<dbReference type="Gene3D" id="1.25.40.80">
    <property type="match status" value="1"/>
</dbReference>
<gene>
    <name evidence="1" type="ORF">EYC82_09170</name>
</gene>
<reference evidence="1" key="1">
    <citation type="submission" date="2019-02" db="EMBL/GenBank/DDBJ databases">
        <authorList>
            <person name="Li S.-H."/>
        </authorList>
    </citation>
    <scope>NUCLEOTIDE SEQUENCE</scope>
    <source>
        <strain evidence="1">IMCC11814</strain>
    </source>
</reference>
<evidence type="ECO:0000313" key="2">
    <source>
        <dbReference type="Proteomes" id="UP001143304"/>
    </source>
</evidence>
<dbReference type="Gene3D" id="1.10.10.1710">
    <property type="entry name" value="Deoxyribodipyrimidine photolyase-related"/>
    <property type="match status" value="1"/>
</dbReference>
<dbReference type="EMBL" id="SHNO01000001">
    <property type="protein sequence ID" value="MCX2977521.1"/>
    <property type="molecule type" value="Genomic_DNA"/>
</dbReference>
<name>A0ABT3T6S6_9GAMM</name>
<evidence type="ECO:0000313" key="1">
    <source>
        <dbReference type="EMBL" id="MCX2977521.1"/>
    </source>
</evidence>
<dbReference type="InterPro" id="IPR014729">
    <property type="entry name" value="Rossmann-like_a/b/a_fold"/>
</dbReference>
<sequence>MVMSIESKRLILVLGDQLTPRRGALAEAEPGRDVIVMAEVAEEANYVRHNQHKIALIFSAMRHFCAELREAGFEVIYVPYETGLPSLYAAVMLALEQCDAGKVLCTEAGEYRLQAAIGSWNLPCDFEWVKDDSFLVDHSAFNEWADGRKTFRMEYFYREVRRTYQLLLQSDGSPEGDRWNFDAENREGWRGKAEVPEPPLLEPDAITAEVISLVQSKFPDNPGQLEHFQFATTRQGAEKQFRWFLEYCLPSFGRFQDALAEASPWLFHARISMYLNIGLLEPLAVCRSVEEEYRAGKCDLAAAEGFIRQVAGWREYVRGMYWLQMPDYANLNRLDAVAPLPDFFWTGETDMRCLSRAIGQSLDLGYAHHIQRLMVIGNFCLLTGIDIGQVCDWYLGVYVDAFEWVELPNTLGMALHADGGIMASKPYAASGKYIQRQGDHCKQCRYSPAKVTGDDACPYNSLYWRFLHKHSAQWDLNPRMKLSLRNWQRKPEEEQVAILEWAETVTAQLQS</sequence>
<dbReference type="PANTHER" id="PTHR38657:SF1">
    <property type="entry name" value="SLR1343 PROTEIN"/>
    <property type="match status" value="1"/>
</dbReference>
<accession>A0ABT3T6S6</accession>
<dbReference type="InterPro" id="IPR036134">
    <property type="entry name" value="Crypto/Photolyase_FAD-like_sf"/>
</dbReference>
<dbReference type="Gene3D" id="3.40.50.620">
    <property type="entry name" value="HUPs"/>
    <property type="match status" value="1"/>
</dbReference>
<dbReference type="InterPro" id="IPR052551">
    <property type="entry name" value="UV-DNA_repair_photolyase"/>
</dbReference>
<proteinExistence type="predicted"/>
<dbReference type="InterPro" id="IPR007357">
    <property type="entry name" value="PhrB-like"/>
</dbReference>